<dbReference type="Gene3D" id="3.90.79.10">
    <property type="entry name" value="Nucleoside Triphosphate Pyrophosphohydrolase"/>
    <property type="match status" value="1"/>
</dbReference>
<dbReference type="GO" id="GO:0006281">
    <property type="term" value="P:DNA repair"/>
    <property type="evidence" value="ECO:0007669"/>
    <property type="project" value="UniProtKB-KW"/>
</dbReference>
<keyword evidence="7 12" id="KW-0378">Hydrolase</keyword>
<sequence>MTVLKQIVGGAIVDSLQNPRRLLAGRRTAPVAYAGMWEFPGGKVEEGEAHEAALHRELHEELGVGVRLGPELPGPTPAGWPLNDRAAMRVWLAELVRGTPAPLQDHDELRWVALHGGAGELLAMPWIPADLPIVHALLAAVGRKTV</sequence>
<dbReference type="InterPro" id="IPR020084">
    <property type="entry name" value="NUDIX_hydrolase_CS"/>
</dbReference>
<evidence type="ECO:0000256" key="1">
    <source>
        <dbReference type="ARBA" id="ARBA00001946"/>
    </source>
</evidence>
<keyword evidence="6" id="KW-0227">DNA damage</keyword>
<evidence type="ECO:0000256" key="9">
    <source>
        <dbReference type="ARBA" id="ARBA00023204"/>
    </source>
</evidence>
<evidence type="ECO:0000256" key="10">
    <source>
        <dbReference type="ARBA" id="ARBA00035861"/>
    </source>
</evidence>
<evidence type="ECO:0000256" key="11">
    <source>
        <dbReference type="ARBA" id="ARBA00038905"/>
    </source>
</evidence>
<dbReference type="PROSITE" id="PS00893">
    <property type="entry name" value="NUDIX_BOX"/>
    <property type="match status" value="1"/>
</dbReference>
<evidence type="ECO:0000256" key="8">
    <source>
        <dbReference type="ARBA" id="ARBA00022842"/>
    </source>
</evidence>
<keyword evidence="8" id="KW-0460">Magnesium</keyword>
<name>A0A931CLW2_9MICC</name>
<dbReference type="InterPro" id="IPR020476">
    <property type="entry name" value="Nudix_hydrolase"/>
</dbReference>
<dbReference type="PANTHER" id="PTHR47707:SF1">
    <property type="entry name" value="NUDIX HYDROLASE FAMILY PROTEIN"/>
    <property type="match status" value="1"/>
</dbReference>
<accession>A0A931CLW2</accession>
<dbReference type="AlphaFoldDB" id="A0A931CLW2"/>
<keyword evidence="9" id="KW-0234">DNA repair</keyword>
<comment type="cofactor">
    <cofactor evidence="1">
        <name>Mg(2+)</name>
        <dbReference type="ChEBI" id="CHEBI:18420"/>
    </cofactor>
</comment>
<comment type="catalytic activity">
    <reaction evidence="10">
        <text>8-oxo-dGTP + H2O = 8-oxo-dGMP + diphosphate + H(+)</text>
        <dbReference type="Rhea" id="RHEA:31575"/>
        <dbReference type="ChEBI" id="CHEBI:15377"/>
        <dbReference type="ChEBI" id="CHEBI:15378"/>
        <dbReference type="ChEBI" id="CHEBI:33019"/>
        <dbReference type="ChEBI" id="CHEBI:63224"/>
        <dbReference type="ChEBI" id="CHEBI:77896"/>
        <dbReference type="EC" id="3.6.1.55"/>
    </reaction>
</comment>
<proteinExistence type="inferred from homology"/>
<keyword evidence="5" id="KW-0479">Metal-binding</keyword>
<dbReference type="InterPro" id="IPR015797">
    <property type="entry name" value="NUDIX_hydrolase-like_dom_sf"/>
</dbReference>
<reference evidence="14 15" key="1">
    <citation type="submission" date="2020-11" db="EMBL/GenBank/DDBJ databases">
        <title>Arthrobacter antarcticus sp. nov., isolated from Antarctic Soil.</title>
        <authorList>
            <person name="Li J."/>
        </authorList>
    </citation>
    <scope>NUCLEOTIDE SEQUENCE [LARGE SCALE GENOMIC DNA]</scope>
    <source>
        <strain evidence="14 15">Z1-20</strain>
    </source>
</reference>
<evidence type="ECO:0000256" key="12">
    <source>
        <dbReference type="RuleBase" id="RU003476"/>
    </source>
</evidence>
<dbReference type="CDD" id="cd03425">
    <property type="entry name" value="NUDIX_MutT_NudA_like"/>
    <property type="match status" value="1"/>
</dbReference>
<dbReference type="PANTHER" id="PTHR47707">
    <property type="entry name" value="8-OXO-DGTP DIPHOSPHATASE"/>
    <property type="match status" value="1"/>
</dbReference>
<dbReference type="RefSeq" id="WP_196396275.1">
    <property type="nucleotide sequence ID" value="NZ_JADNYM010000008.1"/>
</dbReference>
<dbReference type="EMBL" id="JADNYM010000008">
    <property type="protein sequence ID" value="MBG0739337.1"/>
    <property type="molecule type" value="Genomic_DNA"/>
</dbReference>
<dbReference type="InterPro" id="IPR047127">
    <property type="entry name" value="MutT-like"/>
</dbReference>
<evidence type="ECO:0000313" key="14">
    <source>
        <dbReference type="EMBL" id="MBG0739337.1"/>
    </source>
</evidence>
<dbReference type="PRINTS" id="PR00502">
    <property type="entry name" value="NUDIXFAMILY"/>
</dbReference>
<organism evidence="14 15">
    <name type="scientific">Arthrobacter terrae</name>
    <dbReference type="NCBI Taxonomy" id="2935737"/>
    <lineage>
        <taxon>Bacteria</taxon>
        <taxon>Bacillati</taxon>
        <taxon>Actinomycetota</taxon>
        <taxon>Actinomycetes</taxon>
        <taxon>Micrococcales</taxon>
        <taxon>Micrococcaceae</taxon>
        <taxon>Arthrobacter</taxon>
    </lineage>
</organism>
<feature type="domain" description="Nudix hydrolase" evidence="13">
    <location>
        <begin position="3"/>
        <end position="136"/>
    </location>
</feature>
<dbReference type="GO" id="GO:0046872">
    <property type="term" value="F:metal ion binding"/>
    <property type="evidence" value="ECO:0007669"/>
    <property type="project" value="UniProtKB-KW"/>
</dbReference>
<protein>
    <recommendedName>
        <fullName evidence="11">8-oxo-dGTP diphosphatase</fullName>
        <ecNumber evidence="11">3.6.1.55</ecNumber>
    </recommendedName>
</protein>
<keyword evidence="4" id="KW-0235">DNA replication</keyword>
<evidence type="ECO:0000256" key="5">
    <source>
        <dbReference type="ARBA" id="ARBA00022723"/>
    </source>
</evidence>
<evidence type="ECO:0000313" key="15">
    <source>
        <dbReference type="Proteomes" id="UP000655366"/>
    </source>
</evidence>
<dbReference type="GO" id="GO:0006260">
    <property type="term" value="P:DNA replication"/>
    <property type="evidence" value="ECO:0007669"/>
    <property type="project" value="UniProtKB-KW"/>
</dbReference>
<gene>
    <name evidence="14" type="ORF">IV500_08030</name>
</gene>
<dbReference type="GO" id="GO:0044716">
    <property type="term" value="F:8-oxo-GDP phosphatase activity"/>
    <property type="evidence" value="ECO:0007669"/>
    <property type="project" value="TreeGrafter"/>
</dbReference>
<dbReference type="GO" id="GO:0044715">
    <property type="term" value="F:8-oxo-dGDP phosphatase activity"/>
    <property type="evidence" value="ECO:0007669"/>
    <property type="project" value="TreeGrafter"/>
</dbReference>
<dbReference type="Proteomes" id="UP000655366">
    <property type="component" value="Unassembled WGS sequence"/>
</dbReference>
<keyword evidence="15" id="KW-1185">Reference proteome</keyword>
<dbReference type="GO" id="GO:0035539">
    <property type="term" value="F:8-oxo-7,8-dihydrodeoxyguanosine triphosphate pyrophosphatase activity"/>
    <property type="evidence" value="ECO:0007669"/>
    <property type="project" value="UniProtKB-EC"/>
</dbReference>
<evidence type="ECO:0000256" key="2">
    <source>
        <dbReference type="ARBA" id="ARBA00005582"/>
    </source>
</evidence>
<dbReference type="InterPro" id="IPR000086">
    <property type="entry name" value="NUDIX_hydrolase_dom"/>
</dbReference>
<dbReference type="EC" id="3.6.1.55" evidence="11"/>
<evidence type="ECO:0000256" key="7">
    <source>
        <dbReference type="ARBA" id="ARBA00022801"/>
    </source>
</evidence>
<dbReference type="PROSITE" id="PS51462">
    <property type="entry name" value="NUDIX"/>
    <property type="match status" value="1"/>
</dbReference>
<evidence type="ECO:0000259" key="13">
    <source>
        <dbReference type="PROSITE" id="PS51462"/>
    </source>
</evidence>
<evidence type="ECO:0000256" key="4">
    <source>
        <dbReference type="ARBA" id="ARBA00022705"/>
    </source>
</evidence>
<dbReference type="GO" id="GO:0008413">
    <property type="term" value="F:8-oxo-7,8-dihydroguanosine triphosphate pyrophosphatase activity"/>
    <property type="evidence" value="ECO:0007669"/>
    <property type="project" value="TreeGrafter"/>
</dbReference>
<evidence type="ECO:0000256" key="3">
    <source>
        <dbReference type="ARBA" id="ARBA00022457"/>
    </source>
</evidence>
<comment type="similarity">
    <text evidence="2 12">Belongs to the Nudix hydrolase family.</text>
</comment>
<dbReference type="SUPFAM" id="SSF55811">
    <property type="entry name" value="Nudix"/>
    <property type="match status" value="1"/>
</dbReference>
<comment type="caution">
    <text evidence="14">The sequence shown here is derived from an EMBL/GenBank/DDBJ whole genome shotgun (WGS) entry which is preliminary data.</text>
</comment>
<evidence type="ECO:0000256" key="6">
    <source>
        <dbReference type="ARBA" id="ARBA00022763"/>
    </source>
</evidence>
<dbReference type="Pfam" id="PF00293">
    <property type="entry name" value="NUDIX"/>
    <property type="match status" value="1"/>
</dbReference>
<keyword evidence="3" id="KW-0515">Mutator protein</keyword>